<dbReference type="Gene3D" id="1.10.443.10">
    <property type="entry name" value="Intergrase catalytic core"/>
    <property type="match status" value="1"/>
</dbReference>
<evidence type="ECO:0000259" key="4">
    <source>
        <dbReference type="PROSITE" id="PS51898"/>
    </source>
</evidence>
<dbReference type="InterPro" id="IPR011010">
    <property type="entry name" value="DNA_brk_join_enz"/>
</dbReference>
<dbReference type="InterPro" id="IPR050090">
    <property type="entry name" value="Tyrosine_recombinase_XerCD"/>
</dbReference>
<feature type="domain" description="Tyr recombinase" evidence="4">
    <location>
        <begin position="234"/>
        <end position="432"/>
    </location>
</feature>
<organism evidence="5 6">
    <name type="scientific">Catalinimonas alkaloidigena</name>
    <dbReference type="NCBI Taxonomy" id="1075417"/>
    <lineage>
        <taxon>Bacteria</taxon>
        <taxon>Pseudomonadati</taxon>
        <taxon>Bacteroidota</taxon>
        <taxon>Cytophagia</taxon>
        <taxon>Cytophagales</taxon>
        <taxon>Catalimonadaceae</taxon>
        <taxon>Catalinimonas</taxon>
    </lineage>
</organism>
<evidence type="ECO:0000256" key="1">
    <source>
        <dbReference type="ARBA" id="ARBA00008857"/>
    </source>
</evidence>
<keyword evidence="2" id="KW-0238">DNA-binding</keyword>
<protein>
    <submittedName>
        <fullName evidence="5">Site-specific recombinase XerD</fullName>
    </submittedName>
</protein>
<dbReference type="EMBL" id="FNFO01000010">
    <property type="protein sequence ID" value="SDM10858.1"/>
    <property type="molecule type" value="Genomic_DNA"/>
</dbReference>
<evidence type="ECO:0000256" key="3">
    <source>
        <dbReference type="ARBA" id="ARBA00023172"/>
    </source>
</evidence>
<dbReference type="STRING" id="1075417.SAMN05421823_110186"/>
<dbReference type="Proteomes" id="UP000198510">
    <property type="component" value="Unassembled WGS sequence"/>
</dbReference>
<dbReference type="Gene3D" id="1.10.150.130">
    <property type="match status" value="1"/>
</dbReference>
<dbReference type="GO" id="GO:0003677">
    <property type="term" value="F:DNA binding"/>
    <property type="evidence" value="ECO:0007669"/>
    <property type="project" value="UniProtKB-KW"/>
</dbReference>
<dbReference type="InterPro" id="IPR025269">
    <property type="entry name" value="SAM-like_dom"/>
</dbReference>
<dbReference type="Pfam" id="PF17293">
    <property type="entry name" value="Arm-DNA-bind_5"/>
    <property type="match status" value="1"/>
</dbReference>
<evidence type="ECO:0000256" key="2">
    <source>
        <dbReference type="ARBA" id="ARBA00023125"/>
    </source>
</evidence>
<keyword evidence="3" id="KW-0233">DNA recombination</keyword>
<dbReference type="OrthoDB" id="1094492at2"/>
<dbReference type="InterPro" id="IPR010998">
    <property type="entry name" value="Integrase_recombinase_N"/>
</dbReference>
<dbReference type="PROSITE" id="PS51898">
    <property type="entry name" value="TYR_RECOMBINASE"/>
    <property type="match status" value="1"/>
</dbReference>
<dbReference type="InterPro" id="IPR013762">
    <property type="entry name" value="Integrase-like_cat_sf"/>
</dbReference>
<reference evidence="5 6" key="1">
    <citation type="submission" date="2016-10" db="EMBL/GenBank/DDBJ databases">
        <authorList>
            <person name="de Groot N.N."/>
        </authorList>
    </citation>
    <scope>NUCLEOTIDE SEQUENCE [LARGE SCALE GENOMIC DNA]</scope>
    <source>
        <strain evidence="5 6">DSM 25186</strain>
    </source>
</reference>
<gene>
    <name evidence="5" type="ORF">SAMN05421823_110186</name>
</gene>
<dbReference type="Pfam" id="PF00589">
    <property type="entry name" value="Phage_integrase"/>
    <property type="match status" value="1"/>
</dbReference>
<proteinExistence type="inferred from homology"/>
<accession>A0A1G9QII0</accession>
<name>A0A1G9QII0_9BACT</name>
<evidence type="ECO:0000313" key="6">
    <source>
        <dbReference type="Proteomes" id="UP000198510"/>
    </source>
</evidence>
<dbReference type="PANTHER" id="PTHR30349:SF64">
    <property type="entry name" value="PROPHAGE INTEGRASE INTD-RELATED"/>
    <property type="match status" value="1"/>
</dbReference>
<dbReference type="GO" id="GO:0015074">
    <property type="term" value="P:DNA integration"/>
    <property type="evidence" value="ECO:0007669"/>
    <property type="project" value="InterPro"/>
</dbReference>
<dbReference type="InterPro" id="IPR035386">
    <property type="entry name" value="Arm-DNA-bind_5"/>
</dbReference>
<dbReference type="InterPro" id="IPR002104">
    <property type="entry name" value="Integrase_catalytic"/>
</dbReference>
<sequence length="435" mass="50578">MATFSPVLWSQGGKDGNLPIKFRLHIGNKSKYFATDYVCKPEQWSKETRLLITTLPKKEKHPQAAYINSFLQDQVEDAVAIITRLQTKQALTLERFAEEFLSKDKKVEVNPPPDHRTNVGAYFTRREAELKSEGRIEYGNTHRYVRNSLLRFHFKIKKDIAADFNKDFSFTQIDVSFLETYLRWLRTSSCTDRTIRTYLCTLRTVFKQAMRNGVETGEYPFNEFQFEKRLNLRTRKRALPKQQMLAFIKYDAASLPLSERIFYEMFVFSYMCNGMNFVDMAYLQWKDISDGHLIYSRKKNERRQHADNTIIVQLYEEVQRVLSLFQESAFAGNGGYVFPIIDPEIHKTPAQVADRIKSTRRRYNAANQRIAKAVGITTKLTSYVTRHTFASVLFQGGLPISQIRPAMGHASETTTQIYIDDVSALRHDEIYNALL</sequence>
<dbReference type="SUPFAM" id="SSF56349">
    <property type="entry name" value="DNA breaking-rejoining enzymes"/>
    <property type="match status" value="1"/>
</dbReference>
<dbReference type="AlphaFoldDB" id="A0A1G9QII0"/>
<dbReference type="GO" id="GO:0006310">
    <property type="term" value="P:DNA recombination"/>
    <property type="evidence" value="ECO:0007669"/>
    <property type="project" value="UniProtKB-KW"/>
</dbReference>
<dbReference type="RefSeq" id="WP_089686265.1">
    <property type="nucleotide sequence ID" value="NZ_FNFO01000010.1"/>
</dbReference>
<dbReference type="PANTHER" id="PTHR30349">
    <property type="entry name" value="PHAGE INTEGRASE-RELATED"/>
    <property type="match status" value="1"/>
</dbReference>
<comment type="similarity">
    <text evidence="1">Belongs to the 'phage' integrase family.</text>
</comment>
<evidence type="ECO:0000313" key="5">
    <source>
        <dbReference type="EMBL" id="SDM10858.1"/>
    </source>
</evidence>
<keyword evidence="6" id="KW-1185">Reference proteome</keyword>
<dbReference type="Pfam" id="PF13102">
    <property type="entry name" value="Phage_int_SAM_5"/>
    <property type="match status" value="1"/>
</dbReference>